<dbReference type="Pfam" id="PF18962">
    <property type="entry name" value="Por_Secre_tail"/>
    <property type="match status" value="1"/>
</dbReference>
<comment type="caution">
    <text evidence="3">The sequence shown here is derived from an EMBL/GenBank/DDBJ whole genome shotgun (WGS) entry which is preliminary data.</text>
</comment>
<dbReference type="NCBIfam" id="TIGR04183">
    <property type="entry name" value="Por_Secre_tail"/>
    <property type="match status" value="1"/>
</dbReference>
<proteinExistence type="predicted"/>
<dbReference type="PANTHER" id="PTHR41339:SF1">
    <property type="entry name" value="SECRETED PROTEIN"/>
    <property type="match status" value="1"/>
</dbReference>
<gene>
    <name evidence="3" type="ORF">IPP15_21625</name>
</gene>
<dbReference type="Proteomes" id="UP000808337">
    <property type="component" value="Unassembled WGS sequence"/>
</dbReference>
<evidence type="ECO:0000259" key="2">
    <source>
        <dbReference type="Pfam" id="PF18962"/>
    </source>
</evidence>
<dbReference type="EMBL" id="JADKGY010000032">
    <property type="protein sequence ID" value="MBK9984929.1"/>
    <property type="molecule type" value="Genomic_DNA"/>
</dbReference>
<evidence type="ECO:0000313" key="4">
    <source>
        <dbReference type="Proteomes" id="UP000808337"/>
    </source>
</evidence>
<evidence type="ECO:0000313" key="3">
    <source>
        <dbReference type="EMBL" id="MBK9984929.1"/>
    </source>
</evidence>
<keyword evidence="1" id="KW-0732">Signal</keyword>
<dbReference type="PANTHER" id="PTHR41339">
    <property type="entry name" value="LIPL48"/>
    <property type="match status" value="1"/>
</dbReference>
<dbReference type="AlphaFoldDB" id="A0A9D7SZA9"/>
<feature type="chain" id="PRO_5038855217" evidence="1">
    <location>
        <begin position="23"/>
        <end position="1112"/>
    </location>
</feature>
<feature type="signal peptide" evidence="1">
    <location>
        <begin position="1"/>
        <end position="22"/>
    </location>
</feature>
<feature type="domain" description="Secretion system C-terminal sorting" evidence="2">
    <location>
        <begin position="1050"/>
        <end position="1109"/>
    </location>
</feature>
<protein>
    <submittedName>
        <fullName evidence="3">T9SS type A sorting domain-containing protein</fullName>
    </submittedName>
</protein>
<evidence type="ECO:0000256" key="1">
    <source>
        <dbReference type="SAM" id="SignalP"/>
    </source>
</evidence>
<name>A0A9D7SZA9_9BACT</name>
<accession>A0A9D7SZA9</accession>
<sequence length="1112" mass="118294">MKKYFFTLLTLSTVMIMQSLHAQTDFKLQTPSYVGALSWDPSLDWTTGWTNFDPVNAAYADPTDLSTLNGMDASLPVRGEKELTSGTLTLDASKVYLLQGFFVVRSGAKLVIPAGTIIRAAADLSSSPKNYASIIVERGGKIEINGTSAKPVVFTSSKPAGQRQRGDWGGLLIGGKSQHNLLNGTDNNNVQMEGFNNVTFDANLARFGGTDINDNSGSITYLRIEFGGVAFETNKEINGLTLGAVGAGTVLNHVQVSYSGDDSFEWFGGTVNSSHLIAWKGTDDDFDTDNGYGGLSQYGIGVRDSSLYDLTFSLPSGGSTSEGFESDNEATGTANVKPYTNAVFSNYTMVGPVPEGSTYSGMNATTKAAFRRGARIRRNSSLRIVNSIFMGYRNFLMIDGDSTLRNTNYPDALALVTPSTPVNIKSKQVSYANNIIVNTAAAFHSTTDTVANGLVEVTRASGSAAKLQAVNDWVRETGPLANNIDPVSFTKRSLLINPVSASTSPNFRPVVSSPAVAGAIFNGNPTLSNFSLENTSYVGALSPDPAIDWTSGWTEFDPINATYPDPTDVTTLNGMDASLPVPGEKEIASGNTLTLDASQVYLLQGFIVVRSGGTLIIPAGTIIRAASDLSSSPKNYASIIVERGGTIEVNGTVDKPVIFTSSKSAGQRNRGDWGGLLIAGRSKHNLLNGTDNNNVQMEGFNNVTFDANLARFGGTDVNDNSGSINYLRIEFGGVAFETNKEINGLTLGAVGSGTKIDHVQVSYSGDDSFEWFGGTVNSKHLIAWKGTDDDFDTDNGYGGLAQFGIGVRDSAFYDLTYSLPSGGSTSEGFESDNEATGTASVSPKTNAVFSNFTMVGPVPVGSSYSSMNSTTKAAFRRGARIRRNSSLRIVNSIFMGYRNFLMIDGDSTLRNTNFAEALALVNPSTPVDITSKQISFANNIIVNTANAFTSTTDTTANGLVEVTRAANSISKLSAVNNWVRAGGLLHNNIDPVPFTDGTLLINPVAASKTPNFRPVVASPAISGSNFLENPVLMNLVTGTKEIEQAKVNPVYPNPIMNGDLHFGHEVVSYGIFDVNGKLVGHGFNTDSADINGLPSGIYFIKLEGVMQKFIVQ</sequence>
<reference evidence="3 4" key="1">
    <citation type="submission" date="2020-10" db="EMBL/GenBank/DDBJ databases">
        <title>Connecting structure to function with the recovery of over 1000 high-quality activated sludge metagenome-assembled genomes encoding full-length rRNA genes using long-read sequencing.</title>
        <authorList>
            <person name="Singleton C.M."/>
            <person name="Petriglieri F."/>
            <person name="Kristensen J.M."/>
            <person name="Kirkegaard R.H."/>
            <person name="Michaelsen T.Y."/>
            <person name="Andersen M.H."/>
            <person name="Karst S.M."/>
            <person name="Dueholm M.S."/>
            <person name="Nielsen P.H."/>
            <person name="Albertsen M."/>
        </authorList>
    </citation>
    <scope>NUCLEOTIDE SEQUENCE [LARGE SCALE GENOMIC DNA]</scope>
    <source>
        <strain evidence="3">Ribe_18-Q3-R11-54_MAXAC.273</strain>
    </source>
</reference>
<dbReference type="InterPro" id="IPR026444">
    <property type="entry name" value="Secre_tail"/>
</dbReference>
<organism evidence="3 4">
    <name type="scientific">Candidatus Opimibacter skivensis</name>
    <dbReference type="NCBI Taxonomy" id="2982028"/>
    <lineage>
        <taxon>Bacteria</taxon>
        <taxon>Pseudomonadati</taxon>
        <taxon>Bacteroidota</taxon>
        <taxon>Saprospiria</taxon>
        <taxon>Saprospirales</taxon>
        <taxon>Saprospiraceae</taxon>
        <taxon>Candidatus Opimibacter</taxon>
    </lineage>
</organism>